<organism evidence="9 10">
    <name type="scientific">Neisseria bacilliformis ATCC BAA-1200</name>
    <dbReference type="NCBI Taxonomy" id="888742"/>
    <lineage>
        <taxon>Bacteria</taxon>
        <taxon>Pseudomonadati</taxon>
        <taxon>Pseudomonadota</taxon>
        <taxon>Betaproteobacteria</taxon>
        <taxon>Neisseriales</taxon>
        <taxon>Neisseriaceae</taxon>
        <taxon>Neisseria</taxon>
    </lineage>
</organism>
<dbReference type="Gene3D" id="1.20.120.10">
    <property type="entry name" value="Cytochrome c/b562"/>
    <property type="match status" value="1"/>
</dbReference>
<feature type="binding site" description="axial binding residue" evidence="6">
    <location>
        <position position="144"/>
    </location>
    <ligand>
        <name>heme c</name>
        <dbReference type="ChEBI" id="CHEBI:61717"/>
    </ligand>
    <ligandPart>
        <name>Fe</name>
        <dbReference type="ChEBI" id="CHEBI:18248"/>
    </ligandPart>
</feature>
<evidence type="ECO:0000256" key="4">
    <source>
        <dbReference type="ARBA" id="ARBA00022982"/>
    </source>
</evidence>
<name>F2BF18_9NEIS</name>
<feature type="binding site" description="covalent" evidence="7">
    <location>
        <position position="140"/>
    </location>
    <ligand>
        <name>heme c</name>
        <dbReference type="ChEBI" id="CHEBI:61717"/>
    </ligand>
</feature>
<dbReference type="InterPro" id="IPR010980">
    <property type="entry name" value="Cyt_c/b562"/>
</dbReference>
<dbReference type="InterPro" id="IPR012127">
    <property type="entry name" value="Cyt_c_prime"/>
</dbReference>
<dbReference type="GO" id="GO:0042597">
    <property type="term" value="C:periplasmic space"/>
    <property type="evidence" value="ECO:0007669"/>
    <property type="project" value="InterPro"/>
</dbReference>
<dbReference type="OrthoDB" id="5520910at2"/>
<feature type="chain" id="PRO_5003279488" evidence="8">
    <location>
        <begin position="22"/>
        <end position="151"/>
    </location>
</feature>
<comment type="caution">
    <text evidence="9">The sequence shown here is derived from an EMBL/GenBank/DDBJ whole genome shotgun (WGS) entry which is preliminary data.</text>
</comment>
<keyword evidence="10" id="KW-1185">Reference proteome</keyword>
<dbReference type="PROSITE" id="PS51009">
    <property type="entry name" value="CYTCII"/>
    <property type="match status" value="1"/>
</dbReference>
<dbReference type="GO" id="GO:0020037">
    <property type="term" value="F:heme binding"/>
    <property type="evidence" value="ECO:0007669"/>
    <property type="project" value="InterPro"/>
</dbReference>
<keyword evidence="3 6" id="KW-0479">Metal-binding</keyword>
<proteinExistence type="predicted"/>
<gene>
    <name evidence="9" type="ORF">HMPREF9123_2325</name>
</gene>
<dbReference type="AlphaFoldDB" id="F2BF18"/>
<protein>
    <submittedName>
        <fullName evidence="9">Cytochrome c</fullName>
    </submittedName>
</protein>
<comment type="PTM">
    <text evidence="7">Binds 1 heme group per subunit.</text>
</comment>
<keyword evidence="4" id="KW-0249">Electron transport</keyword>
<dbReference type="GO" id="GO:0022900">
    <property type="term" value="P:electron transport chain"/>
    <property type="evidence" value="ECO:0007669"/>
    <property type="project" value="InterPro"/>
</dbReference>
<feature type="signal peptide" evidence="8">
    <location>
        <begin position="1"/>
        <end position="21"/>
    </location>
</feature>
<dbReference type="RefSeq" id="WP_007343330.1">
    <property type="nucleotide sequence ID" value="NZ_GL878494.1"/>
</dbReference>
<dbReference type="HOGENOM" id="CLU_106713_4_0_4"/>
<evidence type="ECO:0000256" key="7">
    <source>
        <dbReference type="PIRSR" id="PIRSR000027-2"/>
    </source>
</evidence>
<dbReference type="Pfam" id="PF01322">
    <property type="entry name" value="Cytochrom_C_2"/>
    <property type="match status" value="1"/>
</dbReference>
<evidence type="ECO:0000256" key="2">
    <source>
        <dbReference type="ARBA" id="ARBA00022617"/>
    </source>
</evidence>
<keyword evidence="5 6" id="KW-0408">Iron</keyword>
<accession>F2BF18</accession>
<evidence type="ECO:0000256" key="3">
    <source>
        <dbReference type="ARBA" id="ARBA00022723"/>
    </source>
</evidence>
<dbReference type="GO" id="GO:0009055">
    <property type="term" value="F:electron transfer activity"/>
    <property type="evidence" value="ECO:0007669"/>
    <property type="project" value="InterPro"/>
</dbReference>
<dbReference type="GO" id="GO:0005506">
    <property type="term" value="F:iron ion binding"/>
    <property type="evidence" value="ECO:0007669"/>
    <property type="project" value="InterPro"/>
</dbReference>
<dbReference type="SUPFAM" id="SSF47175">
    <property type="entry name" value="Cytochromes"/>
    <property type="match status" value="1"/>
</dbReference>
<dbReference type="STRING" id="267212.GCA_001063965_00268"/>
<dbReference type="EMBL" id="AFAY01000048">
    <property type="protein sequence ID" value="EGF08890.1"/>
    <property type="molecule type" value="Genomic_DNA"/>
</dbReference>
<keyword evidence="1" id="KW-0813">Transport</keyword>
<evidence type="ECO:0000256" key="1">
    <source>
        <dbReference type="ARBA" id="ARBA00022448"/>
    </source>
</evidence>
<dbReference type="InterPro" id="IPR002321">
    <property type="entry name" value="Cyt_c_II"/>
</dbReference>
<sequence length="151" mass="16300">MNIPLPAALFPALLLLLAACGGQPEEPKGEASRNRTAAFKEMMPEFAQMGKAAKGDEAYDPAAFRAAAAVFAAKAQDPFAHFQNDPEGNGRALPQIWQQPAAFAHERDSFLAAVAELNAEAQKGDLQKIRAAYEKTDAACQSCHTAYRRPR</sequence>
<dbReference type="PIRSF" id="PIRSF000027">
    <property type="entry name" value="Cytc_c_prime"/>
    <property type="match status" value="1"/>
</dbReference>
<evidence type="ECO:0000313" key="10">
    <source>
        <dbReference type="Proteomes" id="UP000004105"/>
    </source>
</evidence>
<evidence type="ECO:0000256" key="6">
    <source>
        <dbReference type="PIRSR" id="PIRSR000027-1"/>
    </source>
</evidence>
<evidence type="ECO:0000256" key="8">
    <source>
        <dbReference type="SAM" id="SignalP"/>
    </source>
</evidence>
<feature type="binding site" description="covalent" evidence="7">
    <location>
        <position position="143"/>
    </location>
    <ligand>
        <name>heme c</name>
        <dbReference type="ChEBI" id="CHEBI:61717"/>
    </ligand>
</feature>
<evidence type="ECO:0000256" key="5">
    <source>
        <dbReference type="ARBA" id="ARBA00023004"/>
    </source>
</evidence>
<reference evidence="9 10" key="1">
    <citation type="submission" date="2011-02" db="EMBL/GenBank/DDBJ databases">
        <authorList>
            <person name="Muzny D."/>
            <person name="Qin X."/>
            <person name="Deng J."/>
            <person name="Jiang H."/>
            <person name="Liu Y."/>
            <person name="Qu J."/>
            <person name="Song X.-Z."/>
            <person name="Zhang L."/>
            <person name="Thornton R."/>
            <person name="Coyle M."/>
            <person name="Francisco L."/>
            <person name="Jackson L."/>
            <person name="Javaid M."/>
            <person name="Korchina V."/>
            <person name="Kovar C."/>
            <person name="Mata R."/>
            <person name="Mathew T."/>
            <person name="Ngo R."/>
            <person name="Nguyen L."/>
            <person name="Nguyen N."/>
            <person name="Okwuonu G."/>
            <person name="Ongeri F."/>
            <person name="Pham C."/>
            <person name="Simmons D."/>
            <person name="Wilczek-Boney K."/>
            <person name="Hale W."/>
            <person name="Jakkamsetti A."/>
            <person name="Pham P."/>
            <person name="Ruth R."/>
            <person name="San Lucas F."/>
            <person name="Warren J."/>
            <person name="Zhang J."/>
            <person name="Zhao Z."/>
            <person name="Zhou C."/>
            <person name="Zhu D."/>
            <person name="Lee S."/>
            <person name="Bess C."/>
            <person name="Blankenburg K."/>
            <person name="Forbes L."/>
            <person name="Fu Q."/>
            <person name="Gubbala S."/>
            <person name="Hirani K."/>
            <person name="Jayaseelan J.C."/>
            <person name="Lara F."/>
            <person name="Munidasa M."/>
            <person name="Palculict T."/>
            <person name="Patil S."/>
            <person name="Pu L.-L."/>
            <person name="Saada N."/>
            <person name="Tang L."/>
            <person name="Weissenberger G."/>
            <person name="Zhu Y."/>
            <person name="Hemphill L."/>
            <person name="Shang Y."/>
            <person name="Youmans B."/>
            <person name="Ayvaz T."/>
            <person name="Ross M."/>
            <person name="Santibanez J."/>
            <person name="Aqrawi P."/>
            <person name="Gross S."/>
            <person name="Joshi V."/>
            <person name="Fowler G."/>
            <person name="Nazareth L."/>
            <person name="Reid J."/>
            <person name="Worley K."/>
            <person name="Petrosino J."/>
            <person name="Highlander S."/>
            <person name="Gibbs R."/>
        </authorList>
    </citation>
    <scope>NUCLEOTIDE SEQUENCE [LARGE SCALE GENOMIC DNA]</scope>
    <source>
        <strain evidence="9 10">ATCC BAA-1200</strain>
    </source>
</reference>
<keyword evidence="2 7" id="KW-0349">Heme</keyword>
<dbReference type="Proteomes" id="UP000004105">
    <property type="component" value="Unassembled WGS sequence"/>
</dbReference>
<evidence type="ECO:0000313" key="9">
    <source>
        <dbReference type="EMBL" id="EGF08890.1"/>
    </source>
</evidence>
<keyword evidence="8" id="KW-0732">Signal</keyword>